<proteinExistence type="predicted"/>
<evidence type="ECO:0000313" key="2">
    <source>
        <dbReference type="Proteomes" id="UP000002945"/>
    </source>
</evidence>
<comment type="caution">
    <text evidence="1">The sequence shown here is derived from an EMBL/GenBank/DDBJ whole genome shotgun (WGS) entry which is preliminary data.</text>
</comment>
<keyword evidence="2" id="KW-1185">Reference proteome</keyword>
<evidence type="ECO:0000313" key="1">
    <source>
        <dbReference type="EMBL" id="EDP96497.1"/>
    </source>
</evidence>
<dbReference type="HOGENOM" id="CLU_1641986_0_0_10"/>
<name>A9DW18_9FLAO</name>
<reference evidence="1 2" key="1">
    <citation type="journal article" date="2011" name="J. Bacteriol.">
        <title>Genome sequence of the algicidal bacterium Kordia algicida OT-1.</title>
        <authorList>
            <person name="Lee H.S."/>
            <person name="Kang S.G."/>
            <person name="Kwon K.K."/>
            <person name="Lee J.H."/>
            <person name="Kim S.J."/>
        </authorList>
    </citation>
    <scope>NUCLEOTIDE SEQUENCE [LARGE SCALE GENOMIC DNA]</scope>
    <source>
        <strain evidence="1 2">OT-1</strain>
    </source>
</reference>
<protein>
    <submittedName>
        <fullName evidence="1">Uncharacterized protein</fullName>
    </submittedName>
</protein>
<accession>A9DW18</accession>
<dbReference type="OrthoDB" id="1163795at2"/>
<dbReference type="RefSeq" id="WP_007093327.1">
    <property type="nucleotide sequence ID" value="NZ_CP142125.1"/>
</dbReference>
<gene>
    <name evidence="1" type="ORF">KAOT1_03772</name>
</gene>
<dbReference type="eggNOG" id="ENOG5033W1G">
    <property type="taxonomic scope" value="Bacteria"/>
</dbReference>
<dbReference type="EMBL" id="ABIB01000004">
    <property type="protein sequence ID" value="EDP96497.1"/>
    <property type="molecule type" value="Genomic_DNA"/>
</dbReference>
<dbReference type="Proteomes" id="UP000002945">
    <property type="component" value="Unassembled WGS sequence"/>
</dbReference>
<dbReference type="AlphaFoldDB" id="A9DW18"/>
<sequence>MLKKSNSLRKKLKDAVTDLSVDIFGYQKLVTTNIIQNTRLISDQLRIPKEGLFLKIYQKDHTIKAFLFHRSKAIQEIPTKELAYFFIDRQTAELSRIQNKIAFSIKKYLSDLARINALDIEKLAIWIHVKNEKVIINAFHNDQFVKEITMGSLIKFFR</sequence>
<organism evidence="1 2">
    <name type="scientific">Kordia algicida OT-1</name>
    <dbReference type="NCBI Taxonomy" id="391587"/>
    <lineage>
        <taxon>Bacteria</taxon>
        <taxon>Pseudomonadati</taxon>
        <taxon>Bacteroidota</taxon>
        <taxon>Flavobacteriia</taxon>
        <taxon>Flavobacteriales</taxon>
        <taxon>Flavobacteriaceae</taxon>
        <taxon>Kordia</taxon>
    </lineage>
</organism>
<dbReference type="STRING" id="391587.KAOT1_03772"/>